<evidence type="ECO:0000256" key="1">
    <source>
        <dbReference type="SAM" id="Phobius"/>
    </source>
</evidence>
<keyword evidence="1" id="KW-1133">Transmembrane helix</keyword>
<proteinExistence type="predicted"/>
<evidence type="ECO:0000313" key="3">
    <source>
        <dbReference type="Proteomes" id="UP000621540"/>
    </source>
</evidence>
<dbReference type="EMBL" id="JACOQH010000004">
    <property type="protein sequence ID" value="MBC5753750.1"/>
    <property type="molecule type" value="Genomic_DNA"/>
</dbReference>
<evidence type="ECO:0000313" key="2">
    <source>
        <dbReference type="EMBL" id="MBC5753750.1"/>
    </source>
</evidence>
<gene>
    <name evidence="2" type="ORF">H8Z76_06870</name>
</gene>
<dbReference type="Proteomes" id="UP000621540">
    <property type="component" value="Unassembled WGS sequence"/>
</dbReference>
<keyword evidence="1" id="KW-0812">Transmembrane</keyword>
<comment type="caution">
    <text evidence="2">The sequence shown here is derived from an EMBL/GenBank/DDBJ whole genome shotgun (WGS) entry which is preliminary data.</text>
</comment>
<keyword evidence="1" id="KW-0472">Membrane</keyword>
<accession>A0ABR7IA01</accession>
<organism evidence="2 3">
    <name type="scientific">Roseburia yibonii</name>
    <dbReference type="NCBI Taxonomy" id="2763063"/>
    <lineage>
        <taxon>Bacteria</taxon>
        <taxon>Bacillati</taxon>
        <taxon>Bacillota</taxon>
        <taxon>Clostridia</taxon>
        <taxon>Lachnospirales</taxon>
        <taxon>Lachnospiraceae</taxon>
        <taxon>Roseburia</taxon>
    </lineage>
</organism>
<feature type="transmembrane region" description="Helical" evidence="1">
    <location>
        <begin position="288"/>
        <end position="307"/>
    </location>
</feature>
<protein>
    <submittedName>
        <fullName evidence="2">Uncharacterized protein</fullName>
    </submittedName>
</protein>
<reference evidence="2 3" key="1">
    <citation type="submission" date="2020-08" db="EMBL/GenBank/DDBJ databases">
        <title>Genome public.</title>
        <authorList>
            <person name="Liu C."/>
            <person name="Sun Q."/>
        </authorList>
    </citation>
    <scope>NUCLEOTIDE SEQUENCE [LARGE SCALE GENOMIC DNA]</scope>
    <source>
        <strain evidence="2 3">BX0805</strain>
    </source>
</reference>
<dbReference type="RefSeq" id="WP_022516564.1">
    <property type="nucleotide sequence ID" value="NZ_JACOQH010000004.1"/>
</dbReference>
<sequence length="311" mass="34812">MSQVSFDDTMEKLAELEQFAENYAGNTQGADAKALASCYLFSDRYSGGLWEKVGIRKDADFERYVKEQDAGLSSLKEVETLSVPAGYEVDFLHMAASLYVGDDAGGWIGDLTEFAWELKNNGITEKENAAARFLSADSYWNEADFYADIDAANMRKTYQRNTLSETLLTYYGKDTDSAEEHLGQFVSDRFFADSKEELEQAVFSGYRTHWLTQELLTAFELDASEDQSSLKLASDTMADYLYAHAKLPETGQIETKKEELFEDTEFPYWSEDTAGMVVTDETGQVSGAGLAGIAVLLLVAVFLFIAWNRKK</sequence>
<name>A0ABR7IA01_9FIRM</name>
<keyword evidence="3" id="KW-1185">Reference proteome</keyword>